<proteinExistence type="predicted"/>
<evidence type="ECO:0000259" key="1">
    <source>
        <dbReference type="Pfam" id="PF26006"/>
    </source>
</evidence>
<feature type="domain" description="DUF7999" evidence="1">
    <location>
        <begin position="2"/>
        <end position="77"/>
    </location>
</feature>
<protein>
    <recommendedName>
        <fullName evidence="1">DUF7999 domain-containing protein</fullName>
    </recommendedName>
</protein>
<organism evidence="2 3">
    <name type="scientific">Halorubrum saccharovorum</name>
    <dbReference type="NCBI Taxonomy" id="2248"/>
    <lineage>
        <taxon>Archaea</taxon>
        <taxon>Methanobacteriati</taxon>
        <taxon>Methanobacteriota</taxon>
        <taxon>Stenosarchaea group</taxon>
        <taxon>Halobacteria</taxon>
        <taxon>Halobacteriales</taxon>
        <taxon>Haloferacaceae</taxon>
        <taxon>Halorubrum</taxon>
    </lineage>
</organism>
<evidence type="ECO:0000313" key="2">
    <source>
        <dbReference type="EMBL" id="KDS91681.1"/>
    </source>
</evidence>
<dbReference type="EMBL" id="JNFH02000013">
    <property type="protein sequence ID" value="KDS91681.1"/>
    <property type="molecule type" value="Genomic_DNA"/>
</dbReference>
<dbReference type="RefSeq" id="WP_050024007.1">
    <property type="nucleotide sequence ID" value="NZ_JNFH02000013.1"/>
</dbReference>
<sequence length="78" mass="8603">MNRTGKYTVVRACNDHGAMTLREYPRNGTLYVVEYDDPDVEAELSSLDAGSVVELDLRRAGRRGNAWCAESARAVDPA</sequence>
<name>A0A081EW93_9EURY</name>
<evidence type="ECO:0000313" key="3">
    <source>
        <dbReference type="Proteomes" id="UP000053331"/>
    </source>
</evidence>
<reference evidence="2 3" key="1">
    <citation type="journal article" date="2015" name="Genome Announc.">
        <title>Draft genome sequence of a Halorubrum H3 strain isolated from the burlinskoye salt lake (Altai Krai, Russia).</title>
        <authorList>
            <person name="Rozanov A.S."/>
            <person name="Bryanskaya A.V."/>
            <person name="Malup T.K."/>
            <person name="Kotenko A.V."/>
            <person name="Peltek S.E."/>
        </authorList>
    </citation>
    <scope>NUCLEOTIDE SEQUENCE [LARGE SCALE GENOMIC DNA]</scope>
    <source>
        <strain evidence="2 3">H3</strain>
    </source>
</reference>
<dbReference type="InterPro" id="IPR058312">
    <property type="entry name" value="DUF7999"/>
</dbReference>
<gene>
    <name evidence="2" type="ORF">FK85_20640</name>
</gene>
<keyword evidence="3" id="KW-1185">Reference proteome</keyword>
<dbReference type="AlphaFoldDB" id="A0A081EW93"/>
<accession>A0A081EW93</accession>
<dbReference type="Pfam" id="PF26006">
    <property type="entry name" value="DUF7999"/>
    <property type="match status" value="1"/>
</dbReference>
<dbReference type="OrthoDB" id="340706at2157"/>
<dbReference type="Proteomes" id="UP000053331">
    <property type="component" value="Unassembled WGS sequence"/>
</dbReference>
<comment type="caution">
    <text evidence="2">The sequence shown here is derived from an EMBL/GenBank/DDBJ whole genome shotgun (WGS) entry which is preliminary data.</text>
</comment>